<dbReference type="FunFam" id="2.60.40.10:FF:000188">
    <property type="entry name" value="Interleukin-1 receptor accessory protein-like 1"/>
    <property type="match status" value="1"/>
</dbReference>
<comment type="similarity">
    <text evidence="2">Belongs to the interleukin-1 receptor family.</text>
</comment>
<organism evidence="19 20">
    <name type="scientific">Anas zonorhyncha</name>
    <name type="common">Eastern spot-billed duck</name>
    <dbReference type="NCBI Taxonomy" id="75864"/>
    <lineage>
        <taxon>Eukaryota</taxon>
        <taxon>Metazoa</taxon>
        <taxon>Chordata</taxon>
        <taxon>Craniata</taxon>
        <taxon>Vertebrata</taxon>
        <taxon>Euteleostomi</taxon>
        <taxon>Archelosauria</taxon>
        <taxon>Archosauria</taxon>
        <taxon>Dinosauria</taxon>
        <taxon>Saurischia</taxon>
        <taxon>Theropoda</taxon>
        <taxon>Coelurosauria</taxon>
        <taxon>Aves</taxon>
        <taxon>Neognathae</taxon>
        <taxon>Galloanserae</taxon>
        <taxon>Anseriformes</taxon>
        <taxon>Anatidae</taxon>
        <taxon>Anatinae</taxon>
        <taxon>Anas</taxon>
    </lineage>
</organism>
<evidence type="ECO:0000256" key="5">
    <source>
        <dbReference type="ARBA" id="ARBA00022737"/>
    </source>
</evidence>
<evidence type="ECO:0000256" key="9">
    <source>
        <dbReference type="ARBA" id="ARBA00023136"/>
    </source>
</evidence>
<evidence type="ECO:0000259" key="18">
    <source>
        <dbReference type="PROSITE" id="PS50835"/>
    </source>
</evidence>
<dbReference type="InterPro" id="IPR000157">
    <property type="entry name" value="TIR_dom"/>
</dbReference>
<dbReference type="InterPro" id="IPR015621">
    <property type="entry name" value="IL-1_rcpt_fam"/>
</dbReference>
<evidence type="ECO:0000256" key="16">
    <source>
        <dbReference type="SAM" id="SignalP"/>
    </source>
</evidence>
<dbReference type="SUPFAM" id="SSF52200">
    <property type="entry name" value="Toll/Interleukin receptor TIR domain"/>
    <property type="match status" value="1"/>
</dbReference>
<dbReference type="Proteomes" id="UP000694549">
    <property type="component" value="Unplaced"/>
</dbReference>
<dbReference type="InterPro" id="IPR013151">
    <property type="entry name" value="Immunoglobulin_dom"/>
</dbReference>
<reference evidence="19" key="1">
    <citation type="submission" date="2025-08" db="UniProtKB">
        <authorList>
            <consortium name="Ensembl"/>
        </authorList>
    </citation>
    <scope>IDENTIFICATION</scope>
</reference>
<dbReference type="SMART" id="SM00408">
    <property type="entry name" value="IGc2"/>
    <property type="match status" value="1"/>
</dbReference>
<sequence>MTSTFLLIGHLILLIPLFSAEECIVCDYFVLVGEPTAISCPVITLPALHSDYNMTWYKNGSNTPITTEKHARIHVRKGLLWFIPATLEDSGLYECEVRGLNRSNQKTINLKVFKNDNGLCFNGKMKYEQVVNSANIGNIICPDLENFKDEDNVKPEVHWYKECKPGFLEDKRFVLAEGENAVLIHNVSVQDKGNYTCRMVYTYMGKQYNVSRTMSLVVKESPLQMRPEFIYPKNNTIEVELGSHVVMECNVSSGINSLIPYWEVNDGYVDDFDSTYREQFYEKGMPHGITVAGTKFNISKVKVKDYAYKFFCHFIYESQQFTSYIKLEPPAQNIQGYLIGGGVSLVFLVFVTLIIYKIFKIDIVLWYRNSCHPFLGEKASDGKIYDAYVLYPKNRESCLYSSDIFALKILPEVLERQCGYNLFIFGRNDLPGEDMVSVADETLKQSRRLMIILASETPSCLLEDACEQQLAMYNALIRDGTQVILIEMDEILDYTSMPESVRYIKQKHGAIQWKGDVSEKSCSANTKFWKNVRYQMPSKKKMSHSEIYLLHQTLNSSTTKGN</sequence>
<dbReference type="SMART" id="SM00409">
    <property type="entry name" value="IG"/>
    <property type="match status" value="3"/>
</dbReference>
<dbReference type="AlphaFoldDB" id="A0A8B9V8G4"/>
<dbReference type="SMART" id="SM00255">
    <property type="entry name" value="TIR"/>
    <property type="match status" value="1"/>
</dbReference>
<keyword evidence="7 15" id="KW-1133">Transmembrane helix</keyword>
<dbReference type="Pfam" id="PF00047">
    <property type="entry name" value="ig"/>
    <property type="match status" value="1"/>
</dbReference>
<dbReference type="GO" id="GO:0006954">
    <property type="term" value="P:inflammatory response"/>
    <property type="evidence" value="ECO:0007669"/>
    <property type="project" value="UniProtKB-KW"/>
</dbReference>
<dbReference type="GO" id="GO:0016787">
    <property type="term" value="F:hydrolase activity"/>
    <property type="evidence" value="ECO:0007669"/>
    <property type="project" value="UniProtKB-KW"/>
</dbReference>
<accession>A0A8B9V8G4</accession>
<evidence type="ECO:0000256" key="10">
    <source>
        <dbReference type="ARBA" id="ARBA00023157"/>
    </source>
</evidence>
<evidence type="ECO:0000256" key="14">
    <source>
        <dbReference type="ARBA" id="ARBA00023319"/>
    </source>
</evidence>
<keyword evidence="13" id="KW-0395">Inflammatory response</keyword>
<evidence type="ECO:0000256" key="3">
    <source>
        <dbReference type="ARBA" id="ARBA00022692"/>
    </source>
</evidence>
<evidence type="ECO:0000256" key="13">
    <source>
        <dbReference type="ARBA" id="ARBA00023198"/>
    </source>
</evidence>
<dbReference type="Gene3D" id="3.40.50.10140">
    <property type="entry name" value="Toll/interleukin-1 receptor homology (TIR) domain"/>
    <property type="match status" value="1"/>
</dbReference>
<evidence type="ECO:0000256" key="2">
    <source>
        <dbReference type="ARBA" id="ARBA00009752"/>
    </source>
</evidence>
<evidence type="ECO:0008006" key="21">
    <source>
        <dbReference type="Google" id="ProtNLM"/>
    </source>
</evidence>
<dbReference type="GO" id="GO:0016020">
    <property type="term" value="C:membrane"/>
    <property type="evidence" value="ECO:0007669"/>
    <property type="project" value="UniProtKB-SubCell"/>
</dbReference>
<comment type="subcellular location">
    <subcellularLocation>
        <location evidence="1">Membrane</location>
        <topology evidence="1">Single-pass type I membrane protein</topology>
    </subcellularLocation>
</comment>
<dbReference type="InterPro" id="IPR035897">
    <property type="entry name" value="Toll_tir_struct_dom_sf"/>
</dbReference>
<feature type="transmembrane region" description="Helical" evidence="15">
    <location>
        <begin position="337"/>
        <end position="359"/>
    </location>
</feature>
<dbReference type="FunFam" id="3.40.50.10140:FF:000002">
    <property type="entry name" value="Interleukin 1 receptor accessory protein"/>
    <property type="match status" value="1"/>
</dbReference>
<dbReference type="InterPro" id="IPR013783">
    <property type="entry name" value="Ig-like_fold"/>
</dbReference>
<name>A0A8B9V8G4_9AVES</name>
<dbReference type="InterPro" id="IPR003598">
    <property type="entry name" value="Ig_sub2"/>
</dbReference>
<dbReference type="Pfam" id="PF01582">
    <property type="entry name" value="TIR"/>
    <property type="match status" value="1"/>
</dbReference>
<evidence type="ECO:0000256" key="8">
    <source>
        <dbReference type="ARBA" id="ARBA00023027"/>
    </source>
</evidence>
<dbReference type="PANTHER" id="PTHR11890">
    <property type="entry name" value="INTERLEUKIN-1 RECEPTOR FAMILY MEMBER"/>
    <property type="match status" value="1"/>
</dbReference>
<feature type="domain" description="Ig-like" evidence="18">
    <location>
        <begin position="16"/>
        <end position="109"/>
    </location>
</feature>
<proteinExistence type="inferred from homology"/>
<feature type="domain" description="TIR" evidence="17">
    <location>
        <begin position="383"/>
        <end position="536"/>
    </location>
</feature>
<dbReference type="PROSITE" id="PS50835">
    <property type="entry name" value="IG_LIKE"/>
    <property type="match status" value="2"/>
</dbReference>
<feature type="domain" description="Ig-like" evidence="18">
    <location>
        <begin position="136"/>
        <end position="215"/>
    </location>
</feature>
<dbReference type="Ensembl" id="ENSAZOT00000022084.1">
    <property type="protein sequence ID" value="ENSAZOP00000020558.1"/>
    <property type="gene ID" value="ENSAZOG00000013318.1"/>
</dbReference>
<evidence type="ECO:0000313" key="20">
    <source>
        <dbReference type="Proteomes" id="UP000694549"/>
    </source>
</evidence>
<dbReference type="FunFam" id="2.60.40.10:FF:001302">
    <property type="entry name" value="Interleukin 1 receptor like 2"/>
    <property type="match status" value="1"/>
</dbReference>
<dbReference type="PRINTS" id="PR01537">
    <property type="entry name" value="INTRLKN1R1F"/>
</dbReference>
<dbReference type="InterPro" id="IPR036179">
    <property type="entry name" value="Ig-like_dom_sf"/>
</dbReference>
<keyword evidence="12" id="KW-0325">Glycoprotein</keyword>
<dbReference type="GO" id="GO:0004909">
    <property type="term" value="F:interleukin-1, type I, activating receptor activity"/>
    <property type="evidence" value="ECO:0007669"/>
    <property type="project" value="InterPro"/>
</dbReference>
<feature type="signal peptide" evidence="16">
    <location>
        <begin position="1"/>
        <end position="20"/>
    </location>
</feature>
<keyword evidence="3 15" id="KW-0812">Transmembrane</keyword>
<dbReference type="Gene3D" id="2.60.40.10">
    <property type="entry name" value="Immunoglobulins"/>
    <property type="match status" value="3"/>
</dbReference>
<evidence type="ECO:0000256" key="12">
    <source>
        <dbReference type="ARBA" id="ARBA00023180"/>
    </source>
</evidence>
<dbReference type="PANTHER" id="PTHR11890:SF26">
    <property type="entry name" value="INTERLEUKIN-1 RECEPTOR TYPE 1"/>
    <property type="match status" value="1"/>
</dbReference>
<evidence type="ECO:0000256" key="6">
    <source>
        <dbReference type="ARBA" id="ARBA00022801"/>
    </source>
</evidence>
<dbReference type="InterPro" id="IPR003599">
    <property type="entry name" value="Ig_sub"/>
</dbReference>
<protein>
    <recommendedName>
        <fullName evidence="21">Interleukin-1 receptor type 1</fullName>
    </recommendedName>
</protein>
<dbReference type="InterPro" id="IPR004074">
    <property type="entry name" value="IL-1_rcpt_I/II-typ"/>
</dbReference>
<evidence type="ECO:0000256" key="15">
    <source>
        <dbReference type="SAM" id="Phobius"/>
    </source>
</evidence>
<dbReference type="PRINTS" id="PR01538">
    <property type="entry name" value="INTRLEUKN1R1"/>
</dbReference>
<evidence type="ECO:0000256" key="11">
    <source>
        <dbReference type="ARBA" id="ARBA00023170"/>
    </source>
</evidence>
<dbReference type="GO" id="GO:0050727">
    <property type="term" value="P:regulation of inflammatory response"/>
    <property type="evidence" value="ECO:0007669"/>
    <property type="project" value="TreeGrafter"/>
</dbReference>
<dbReference type="SUPFAM" id="SSF48726">
    <property type="entry name" value="Immunoglobulin"/>
    <property type="match status" value="3"/>
</dbReference>
<dbReference type="InterPro" id="IPR004076">
    <property type="entry name" value="IL-1_rcpt_I-typ"/>
</dbReference>
<keyword evidence="6" id="KW-0378">Hydrolase</keyword>
<keyword evidence="11" id="KW-0675">Receptor</keyword>
<dbReference type="PRINTS" id="PR01536">
    <property type="entry name" value="INTRLKN1R12F"/>
</dbReference>
<evidence type="ECO:0000256" key="4">
    <source>
        <dbReference type="ARBA" id="ARBA00022729"/>
    </source>
</evidence>
<keyword evidence="20" id="KW-1185">Reference proteome</keyword>
<dbReference type="PROSITE" id="PS50104">
    <property type="entry name" value="TIR"/>
    <property type="match status" value="1"/>
</dbReference>
<feature type="chain" id="PRO_5034060053" description="Interleukin-1 receptor type 1" evidence="16">
    <location>
        <begin position="21"/>
        <end position="562"/>
    </location>
</feature>
<evidence type="ECO:0000259" key="17">
    <source>
        <dbReference type="PROSITE" id="PS50104"/>
    </source>
</evidence>
<evidence type="ECO:0000313" key="19">
    <source>
        <dbReference type="Ensembl" id="ENSAZOP00000020558.1"/>
    </source>
</evidence>
<keyword evidence="10" id="KW-1015">Disulfide bond</keyword>
<reference evidence="19" key="2">
    <citation type="submission" date="2025-09" db="UniProtKB">
        <authorList>
            <consortium name="Ensembl"/>
        </authorList>
    </citation>
    <scope>IDENTIFICATION</scope>
</reference>
<keyword evidence="9 15" id="KW-0472">Membrane</keyword>
<dbReference type="InterPro" id="IPR007110">
    <property type="entry name" value="Ig-like_dom"/>
</dbReference>
<evidence type="ECO:0000256" key="1">
    <source>
        <dbReference type="ARBA" id="ARBA00004479"/>
    </source>
</evidence>
<evidence type="ECO:0000256" key="7">
    <source>
        <dbReference type="ARBA" id="ARBA00022989"/>
    </source>
</evidence>
<keyword evidence="4 16" id="KW-0732">Signal</keyword>
<keyword evidence="14" id="KW-0393">Immunoglobulin domain</keyword>
<keyword evidence="8" id="KW-0520">NAD</keyword>
<keyword evidence="5" id="KW-0677">Repeat</keyword>